<comment type="function">
    <text evidence="9">Part of the ABC transporter FtsEX involved in cellular division. Has ATPase activity.</text>
</comment>
<evidence type="ECO:0000256" key="12">
    <source>
        <dbReference type="SAM" id="MobiDB-lite"/>
    </source>
</evidence>
<dbReference type="NCBIfam" id="TIGR02673">
    <property type="entry name" value="FtsE"/>
    <property type="match status" value="1"/>
</dbReference>
<dbReference type="SUPFAM" id="SSF52540">
    <property type="entry name" value="P-loop containing nucleoside triphosphate hydrolases"/>
    <property type="match status" value="1"/>
</dbReference>
<dbReference type="GO" id="GO:0005524">
    <property type="term" value="F:ATP binding"/>
    <property type="evidence" value="ECO:0007669"/>
    <property type="project" value="UniProtKB-UniRule"/>
</dbReference>
<dbReference type="PROSITE" id="PS50893">
    <property type="entry name" value="ABC_TRANSPORTER_2"/>
    <property type="match status" value="1"/>
</dbReference>
<dbReference type="PANTHER" id="PTHR24220:SF470">
    <property type="entry name" value="CELL DIVISION ATP-BINDING PROTEIN FTSE"/>
    <property type="match status" value="1"/>
</dbReference>
<dbReference type="InterPro" id="IPR017871">
    <property type="entry name" value="ABC_transporter-like_CS"/>
</dbReference>
<evidence type="ECO:0000256" key="11">
    <source>
        <dbReference type="RuleBase" id="RU365094"/>
    </source>
</evidence>
<dbReference type="GO" id="GO:0022857">
    <property type="term" value="F:transmembrane transporter activity"/>
    <property type="evidence" value="ECO:0007669"/>
    <property type="project" value="TreeGrafter"/>
</dbReference>
<feature type="region of interest" description="Disordered" evidence="12">
    <location>
        <begin position="1"/>
        <end position="61"/>
    </location>
</feature>
<evidence type="ECO:0000256" key="3">
    <source>
        <dbReference type="ARBA" id="ARBA00022475"/>
    </source>
</evidence>
<evidence type="ECO:0000313" key="15">
    <source>
        <dbReference type="Proteomes" id="UP000753256"/>
    </source>
</evidence>
<evidence type="ECO:0000256" key="5">
    <source>
        <dbReference type="ARBA" id="ARBA00022741"/>
    </source>
</evidence>
<dbReference type="InterPro" id="IPR003593">
    <property type="entry name" value="AAA+_ATPase"/>
</dbReference>
<evidence type="ECO:0000256" key="9">
    <source>
        <dbReference type="ARBA" id="ARBA00054718"/>
    </source>
</evidence>
<evidence type="ECO:0000313" key="14">
    <source>
        <dbReference type="EMBL" id="HJG36472.1"/>
    </source>
</evidence>
<reference evidence="14" key="1">
    <citation type="journal article" date="2021" name="PeerJ">
        <title>Extensive microbial diversity within the chicken gut microbiome revealed by metagenomics and culture.</title>
        <authorList>
            <person name="Gilroy R."/>
            <person name="Ravi A."/>
            <person name="Getino M."/>
            <person name="Pursley I."/>
            <person name="Horton D.L."/>
            <person name="Alikhan N.F."/>
            <person name="Baker D."/>
            <person name="Gharbi K."/>
            <person name="Hall N."/>
            <person name="Watson M."/>
            <person name="Adriaenssens E.M."/>
            <person name="Foster-Nyarko E."/>
            <person name="Jarju S."/>
            <person name="Secka A."/>
            <person name="Antonio M."/>
            <person name="Oren A."/>
            <person name="Chaudhuri R.R."/>
            <person name="La Ragione R."/>
            <person name="Hildebrand F."/>
            <person name="Pallen M.J."/>
        </authorList>
    </citation>
    <scope>NUCLEOTIDE SEQUENCE</scope>
    <source>
        <strain evidence="14">ChiHjej13B12-9602</strain>
    </source>
</reference>
<dbReference type="InterPro" id="IPR005286">
    <property type="entry name" value="Cell_div_FtsE"/>
</dbReference>
<keyword evidence="4 11" id="KW-0132">Cell division</keyword>
<proteinExistence type="inferred from homology"/>
<evidence type="ECO:0000256" key="7">
    <source>
        <dbReference type="ARBA" id="ARBA00023136"/>
    </source>
</evidence>
<evidence type="ECO:0000256" key="2">
    <source>
        <dbReference type="ARBA" id="ARBA00020019"/>
    </source>
</evidence>
<dbReference type="Proteomes" id="UP000753256">
    <property type="component" value="Unassembled WGS sequence"/>
</dbReference>
<dbReference type="FunFam" id="3.40.50.300:FF:000056">
    <property type="entry name" value="Cell division ATP-binding protein FtsE"/>
    <property type="match status" value="1"/>
</dbReference>
<feature type="compositionally biased region" description="Basic and acidic residues" evidence="12">
    <location>
        <begin position="7"/>
        <end position="16"/>
    </location>
</feature>
<dbReference type="InterPro" id="IPR027417">
    <property type="entry name" value="P-loop_NTPase"/>
</dbReference>
<dbReference type="Pfam" id="PF00005">
    <property type="entry name" value="ABC_tran"/>
    <property type="match status" value="1"/>
</dbReference>
<sequence>MGSHFRKPSDEQDAPLHQEAQPASHFAYSSEPAQQPSLNVPSSAVSPLDADSAQDPFAYHPSSDDVVAGVAPLNPILNVPTPAASGSVAPGDTGAFMASAGVRVPDVTVPAVPAVTADQADEVASLDNALENSDFTSVFAPIGESRKKMARDAGVEPVILMEHVTKVYPAQPNKPALEDVNLEIYPGEFVFLVGHSGSGKSTLLRTIMREVKPTSGRVIVAGQDLTRIRNRKVPYLRRQMGIVFQDFRLLPNKTAYENVAFALECIGKPRGVIRSQVPEVLRLVGLGDQMKSRPDQLSGGEQQRVNVARAMVNRPPLLICDEPTGNLDPAISLGIMKLLERINRTGTTVIVATHDREMVDSMHRRVIALEAGHVIRDQERGGYGNYGSF</sequence>
<evidence type="ECO:0000256" key="6">
    <source>
        <dbReference type="ARBA" id="ARBA00022840"/>
    </source>
</evidence>
<gene>
    <name evidence="11 14" type="primary">ftsE</name>
    <name evidence="14" type="ORF">K8V70_01215</name>
</gene>
<keyword evidence="6 11" id="KW-0067">ATP-binding</keyword>
<feature type="compositionally biased region" description="Polar residues" evidence="12">
    <location>
        <begin position="31"/>
        <end position="45"/>
    </location>
</feature>
<dbReference type="Gene3D" id="3.40.50.300">
    <property type="entry name" value="P-loop containing nucleotide triphosphate hydrolases"/>
    <property type="match status" value="1"/>
</dbReference>
<evidence type="ECO:0000256" key="8">
    <source>
        <dbReference type="ARBA" id="ARBA00023306"/>
    </source>
</evidence>
<keyword evidence="5 11" id="KW-0547">Nucleotide-binding</keyword>
<keyword evidence="8 11" id="KW-0131">Cell cycle</keyword>
<evidence type="ECO:0000259" key="13">
    <source>
        <dbReference type="PROSITE" id="PS50893"/>
    </source>
</evidence>
<comment type="subcellular location">
    <subcellularLocation>
        <location evidence="11">Cell membrane</location>
        <topology evidence="11">Peripheral membrane protein</topology>
        <orientation evidence="11">Cytoplasmic side</orientation>
    </subcellularLocation>
</comment>
<evidence type="ECO:0000256" key="4">
    <source>
        <dbReference type="ARBA" id="ARBA00022618"/>
    </source>
</evidence>
<comment type="subunit">
    <text evidence="10 11">Homodimer. Forms a membrane-associated complex with FtsX.</text>
</comment>
<dbReference type="GO" id="GO:0016887">
    <property type="term" value="F:ATP hydrolysis activity"/>
    <property type="evidence" value="ECO:0007669"/>
    <property type="project" value="InterPro"/>
</dbReference>
<evidence type="ECO:0000256" key="10">
    <source>
        <dbReference type="ARBA" id="ARBA00063837"/>
    </source>
</evidence>
<keyword evidence="7 11" id="KW-0472">Membrane</keyword>
<name>A0A921IUX4_9ACTN</name>
<organism evidence="14 15">
    <name type="scientific">Enorma phocaeensis</name>
    <dbReference type="NCBI Taxonomy" id="1871019"/>
    <lineage>
        <taxon>Bacteria</taxon>
        <taxon>Bacillati</taxon>
        <taxon>Actinomycetota</taxon>
        <taxon>Coriobacteriia</taxon>
        <taxon>Coriobacteriales</taxon>
        <taxon>Coriobacteriaceae</taxon>
        <taxon>Enorma</taxon>
    </lineage>
</organism>
<dbReference type="EMBL" id="DYUZ01000007">
    <property type="protein sequence ID" value="HJG36472.1"/>
    <property type="molecule type" value="Genomic_DNA"/>
</dbReference>
<comment type="caution">
    <text evidence="14">The sequence shown here is derived from an EMBL/GenBank/DDBJ whole genome shotgun (WGS) entry which is preliminary data.</text>
</comment>
<dbReference type="AlphaFoldDB" id="A0A921IUX4"/>
<dbReference type="SMART" id="SM00382">
    <property type="entry name" value="AAA"/>
    <property type="match status" value="1"/>
</dbReference>
<keyword evidence="3 11" id="KW-1003">Cell membrane</keyword>
<reference evidence="14" key="2">
    <citation type="submission" date="2021-09" db="EMBL/GenBank/DDBJ databases">
        <authorList>
            <person name="Gilroy R."/>
        </authorList>
    </citation>
    <scope>NUCLEOTIDE SEQUENCE</scope>
    <source>
        <strain evidence="14">ChiHjej13B12-9602</strain>
    </source>
</reference>
<protein>
    <recommendedName>
        <fullName evidence="2 11">Cell division ATP-binding protein FtsE</fullName>
    </recommendedName>
</protein>
<dbReference type="InterPro" id="IPR015854">
    <property type="entry name" value="ABC_transpr_LolD-like"/>
</dbReference>
<accession>A0A921IUX4</accession>
<dbReference type="PROSITE" id="PS00211">
    <property type="entry name" value="ABC_TRANSPORTER_1"/>
    <property type="match status" value="1"/>
</dbReference>
<dbReference type="InterPro" id="IPR003439">
    <property type="entry name" value="ABC_transporter-like_ATP-bd"/>
</dbReference>
<comment type="similarity">
    <text evidence="1 11">Belongs to the ABC transporter superfamily.</text>
</comment>
<dbReference type="GO" id="GO:0005886">
    <property type="term" value="C:plasma membrane"/>
    <property type="evidence" value="ECO:0007669"/>
    <property type="project" value="UniProtKB-SubCell"/>
</dbReference>
<evidence type="ECO:0000256" key="1">
    <source>
        <dbReference type="ARBA" id="ARBA00005417"/>
    </source>
</evidence>
<dbReference type="GO" id="GO:0051301">
    <property type="term" value="P:cell division"/>
    <property type="evidence" value="ECO:0007669"/>
    <property type="project" value="UniProtKB-UniRule"/>
</dbReference>
<dbReference type="PANTHER" id="PTHR24220">
    <property type="entry name" value="IMPORT ATP-BINDING PROTEIN"/>
    <property type="match status" value="1"/>
</dbReference>
<dbReference type="RefSeq" id="WP_273188648.1">
    <property type="nucleotide sequence ID" value="NZ_DYUZ01000007.1"/>
</dbReference>
<feature type="domain" description="ABC transporter" evidence="13">
    <location>
        <begin position="159"/>
        <end position="389"/>
    </location>
</feature>